<proteinExistence type="predicted"/>
<evidence type="ECO:0000313" key="3">
    <source>
        <dbReference type="Proteomes" id="UP000054408"/>
    </source>
</evidence>
<dbReference type="GeneID" id="25567328"/>
<accession>A0A0L0DN11</accession>
<evidence type="ECO:0000256" key="1">
    <source>
        <dbReference type="SAM" id="MobiDB-lite"/>
    </source>
</evidence>
<organism evidence="2 3">
    <name type="scientific">Thecamonas trahens ATCC 50062</name>
    <dbReference type="NCBI Taxonomy" id="461836"/>
    <lineage>
        <taxon>Eukaryota</taxon>
        <taxon>Apusozoa</taxon>
        <taxon>Apusomonadida</taxon>
        <taxon>Apusomonadidae</taxon>
        <taxon>Thecamonas</taxon>
    </lineage>
</organism>
<evidence type="ECO:0008006" key="4">
    <source>
        <dbReference type="Google" id="ProtNLM"/>
    </source>
</evidence>
<dbReference type="Proteomes" id="UP000054408">
    <property type="component" value="Unassembled WGS sequence"/>
</dbReference>
<keyword evidence="3" id="KW-1185">Reference proteome</keyword>
<dbReference type="EMBL" id="GL349475">
    <property type="protein sequence ID" value="KNC52803.1"/>
    <property type="molecule type" value="Genomic_DNA"/>
</dbReference>
<gene>
    <name evidence="2" type="ORF">AMSG_08694</name>
</gene>
<evidence type="ECO:0000313" key="2">
    <source>
        <dbReference type="EMBL" id="KNC52803.1"/>
    </source>
</evidence>
<protein>
    <recommendedName>
        <fullName evidence="4">PSI domain-containing protein</fullName>
    </recommendedName>
</protein>
<dbReference type="AlphaFoldDB" id="A0A0L0DN11"/>
<feature type="region of interest" description="Disordered" evidence="1">
    <location>
        <begin position="277"/>
        <end position="303"/>
    </location>
</feature>
<name>A0A0L0DN11_THETB</name>
<dbReference type="RefSeq" id="XP_013755112.1">
    <property type="nucleotide sequence ID" value="XM_013899658.1"/>
</dbReference>
<sequence length="303" mass="31666">MILLRPPDFDLSLVPRSARGAPVPEPTDPPTVGDSVPCTVLCRDLALYGSGMVAPAAFARLLAPSPDFVPFSMATVASSARAGTLSPIMLSASVRHRFEPDAQTLTVVWEYGANAGPSVYASFGVVLAASGEVTFFYVTAPPAHLETHLASPLHVAIADERFVQAIDVAGVTANTSIVLKPVPRCASELSCGGCTAHARCGWCHAYATCFEKALRDEVGCPHGPTAWYTDDCPILEPDRLYLPIVISSLLVLLSISVATGCCSKLRSCLRPSAAVRQAPEPAADGGSGADDGDDAVEMVAVDE</sequence>
<feature type="compositionally biased region" description="Acidic residues" evidence="1">
    <location>
        <begin position="290"/>
        <end position="303"/>
    </location>
</feature>
<reference evidence="2 3" key="1">
    <citation type="submission" date="2010-05" db="EMBL/GenBank/DDBJ databases">
        <title>The Genome Sequence of Thecamonas trahens ATCC 50062.</title>
        <authorList>
            <consortium name="The Broad Institute Genome Sequencing Platform"/>
            <person name="Russ C."/>
            <person name="Cuomo C."/>
            <person name="Shea T."/>
            <person name="Young S.K."/>
            <person name="Zeng Q."/>
            <person name="Koehrsen M."/>
            <person name="Haas B."/>
            <person name="Borodovsky M."/>
            <person name="Guigo R."/>
            <person name="Alvarado L."/>
            <person name="Berlin A."/>
            <person name="Bochicchio J."/>
            <person name="Borenstein D."/>
            <person name="Chapman S."/>
            <person name="Chen Z."/>
            <person name="Freedman E."/>
            <person name="Gellesch M."/>
            <person name="Goldberg J."/>
            <person name="Griggs A."/>
            <person name="Gujja S."/>
            <person name="Heilman E."/>
            <person name="Heiman D."/>
            <person name="Hepburn T."/>
            <person name="Howarth C."/>
            <person name="Jen D."/>
            <person name="Larson L."/>
            <person name="Mehta T."/>
            <person name="Park D."/>
            <person name="Pearson M."/>
            <person name="Roberts A."/>
            <person name="Saif S."/>
            <person name="Shenoy N."/>
            <person name="Sisk P."/>
            <person name="Stolte C."/>
            <person name="Sykes S."/>
            <person name="Thomson T."/>
            <person name="Walk T."/>
            <person name="White J."/>
            <person name="Yandava C."/>
            <person name="Burger G."/>
            <person name="Gray M.W."/>
            <person name="Holland P.W.H."/>
            <person name="King N."/>
            <person name="Lang F.B.F."/>
            <person name="Roger A.J."/>
            <person name="Ruiz-Trillo I."/>
            <person name="Lander E."/>
            <person name="Nusbaum C."/>
        </authorList>
    </citation>
    <scope>NUCLEOTIDE SEQUENCE [LARGE SCALE GENOMIC DNA]</scope>
    <source>
        <strain evidence="2 3">ATCC 50062</strain>
    </source>
</reference>